<evidence type="ECO:0008006" key="3">
    <source>
        <dbReference type="Google" id="ProtNLM"/>
    </source>
</evidence>
<accession>A0A8J6XGJ0</accession>
<comment type="caution">
    <text evidence="1">The sequence shown here is derived from an EMBL/GenBank/DDBJ whole genome shotgun (WGS) entry which is preliminary data.</text>
</comment>
<dbReference type="AlphaFoldDB" id="A0A8J6XGJ0"/>
<name>A0A8J6XGJ0_9CYAN</name>
<organism evidence="1 2">
    <name type="scientific">Iningainema tapete BLCC-T55</name>
    <dbReference type="NCBI Taxonomy" id="2748662"/>
    <lineage>
        <taxon>Bacteria</taxon>
        <taxon>Bacillati</taxon>
        <taxon>Cyanobacteriota</taxon>
        <taxon>Cyanophyceae</taxon>
        <taxon>Nostocales</taxon>
        <taxon>Scytonemataceae</taxon>
        <taxon>Iningainema tapete</taxon>
    </lineage>
</organism>
<dbReference type="Proteomes" id="UP000629098">
    <property type="component" value="Unassembled WGS sequence"/>
</dbReference>
<dbReference type="PANTHER" id="PTHR34614:SF2">
    <property type="entry name" value="TRANSPOSASE IS4-LIKE DOMAIN-CONTAINING PROTEIN"/>
    <property type="match status" value="1"/>
</dbReference>
<gene>
    <name evidence="1" type="ORF">ICL16_08340</name>
</gene>
<dbReference type="PANTHER" id="PTHR34614">
    <property type="match status" value="1"/>
</dbReference>
<sequence>MKNIQVIKQAQQAPKKSLPSSERCKQDCYCLKAYLEIIESVVEVEMRGAGRFVLATNVLDEAFLSNDEMYLSYKAQQSCERGFGFLKDPLFFTDSVFLKSLLLNRSIGNGDGVMFISLHAGAKTVLSALSGSNSGIKNRRGKWTDRPTLRLIFQGFQSIHLLVVNHVKQISNLTDERLWILRLFPATCRKYYLFD</sequence>
<evidence type="ECO:0000313" key="2">
    <source>
        <dbReference type="Proteomes" id="UP000629098"/>
    </source>
</evidence>
<evidence type="ECO:0000313" key="1">
    <source>
        <dbReference type="EMBL" id="MBD2772092.1"/>
    </source>
</evidence>
<dbReference type="RefSeq" id="WP_190826377.1">
    <property type="nucleotide sequence ID" value="NZ_CAWPPI010000034.1"/>
</dbReference>
<dbReference type="EMBL" id="JACXAE010000034">
    <property type="protein sequence ID" value="MBD2772092.1"/>
    <property type="molecule type" value="Genomic_DNA"/>
</dbReference>
<keyword evidence="2" id="KW-1185">Reference proteome</keyword>
<reference evidence="1" key="1">
    <citation type="submission" date="2020-09" db="EMBL/GenBank/DDBJ databases">
        <title>Iningainema tapete sp. nov. (Scytonemataceae, Cyanobacteria) from greenhouses in central Florida (USA) produces two types of nodularin with biosynthetic potential for microcystin-LR and anabaenopeptins.</title>
        <authorList>
            <person name="Berthold D.E."/>
            <person name="Lefler F.W."/>
            <person name="Huang I.-S."/>
            <person name="Abdulla H."/>
            <person name="Zimba P.V."/>
            <person name="Laughinghouse H.D. IV."/>
        </authorList>
    </citation>
    <scope>NUCLEOTIDE SEQUENCE</scope>
    <source>
        <strain evidence="1">BLCCT55</strain>
    </source>
</reference>
<proteinExistence type="predicted"/>
<protein>
    <recommendedName>
        <fullName evidence="3">Transposase</fullName>
    </recommendedName>
</protein>